<gene>
    <name evidence="2" type="primary">C4YFX2</name>
</gene>
<evidence type="ECO:0000256" key="1">
    <source>
        <dbReference type="SAM" id="MobiDB-lite"/>
    </source>
</evidence>
<feature type="compositionally biased region" description="Low complexity" evidence="1">
    <location>
        <begin position="19"/>
        <end position="42"/>
    </location>
</feature>
<feature type="region of interest" description="Disordered" evidence="1">
    <location>
        <begin position="1"/>
        <end position="65"/>
    </location>
</feature>
<accession>A0A5K1K6P7</accession>
<dbReference type="AlphaFoldDB" id="A0A5K1K6P7"/>
<feature type="compositionally biased region" description="Polar residues" evidence="1">
    <location>
        <begin position="1"/>
        <end position="11"/>
    </location>
</feature>
<proteinExistence type="predicted"/>
<sequence length="221" mass="24954">MSAMATTSSQPDAAHYANSGHSISSASDSDSSSLTASGQTSIPSGPHDDPSVAHPDPGKPLVPCKEPMRDFKWGGNLVRKALPVGTIPRWLDPSRVDVAEPTKLPLCWYGVPFERDLIYPYLARIGLASYYKRELLRAKPGDLDVFRTWANMEKWFKRLSGIKLDLNLVWGHPTPILTFFSNHELLRITQAQVYRIDDLLEDIGYDRDCELMWYLDRNLSY</sequence>
<reference evidence="2" key="1">
    <citation type="submission" date="2019-10" db="EMBL/GenBank/DDBJ databases">
        <authorList>
            <person name="Nor Muhammad N."/>
        </authorList>
    </citation>
    <scope>NUCLEOTIDE SEQUENCE</scope>
</reference>
<evidence type="ECO:0000313" key="2">
    <source>
        <dbReference type="EMBL" id="VWP00867.1"/>
    </source>
</evidence>
<name>A0A5K1K6P7_9APHY</name>
<protein>
    <submittedName>
        <fullName evidence="2">Transcriptional repressor TUP1</fullName>
    </submittedName>
</protein>
<dbReference type="EMBL" id="LR728891">
    <property type="protein sequence ID" value="VWP00867.1"/>
    <property type="molecule type" value="Genomic_DNA"/>
</dbReference>
<organism evidence="2">
    <name type="scientific">Ganoderma boninense</name>
    <dbReference type="NCBI Taxonomy" id="34458"/>
    <lineage>
        <taxon>Eukaryota</taxon>
        <taxon>Fungi</taxon>
        <taxon>Dikarya</taxon>
        <taxon>Basidiomycota</taxon>
        <taxon>Agaricomycotina</taxon>
        <taxon>Agaricomycetes</taxon>
        <taxon>Polyporales</taxon>
        <taxon>Polyporaceae</taxon>
        <taxon>Ganoderma</taxon>
    </lineage>
</organism>